<dbReference type="EMBL" id="MF285618">
    <property type="protein sequence ID" value="ATA65569.1"/>
    <property type="molecule type" value="Genomic_DNA"/>
</dbReference>
<evidence type="ECO:0000313" key="1">
    <source>
        <dbReference type="EMBL" id="ATA65569.1"/>
    </source>
</evidence>
<organism evidence="1 2">
    <name type="scientific">Serratia phage vB_SmaM_ 2050HW</name>
    <dbReference type="NCBI Taxonomy" id="2024252"/>
    <lineage>
        <taxon>Viruses</taxon>
        <taxon>Duplodnaviria</taxon>
        <taxon>Heunggongvirae</taxon>
        <taxon>Uroviricota</taxon>
        <taxon>Caudoviricetes</taxon>
        <taxon>Chimalliviridae</taxon>
        <taxon>Moabitevirus</taxon>
        <taxon>Moabitevirus mv2050HW</taxon>
    </lineage>
</organism>
<gene>
    <name evidence="1" type="ORF">2050HW_00234</name>
</gene>
<keyword evidence="2" id="KW-1185">Reference proteome</keyword>
<protein>
    <submittedName>
        <fullName evidence="1">Uncharacterized protein</fullName>
    </submittedName>
</protein>
<dbReference type="Proteomes" id="UP000223363">
    <property type="component" value="Segment"/>
</dbReference>
<reference evidence="2" key="1">
    <citation type="submission" date="2017-06" db="EMBL/GenBank/DDBJ databases">
        <authorList>
            <person name="Zhao X."/>
        </authorList>
    </citation>
    <scope>NUCLEOTIDE SEQUENCE [LARGE SCALE GENOMIC DNA]</scope>
</reference>
<accession>A0A289YZ97</accession>
<sequence>MNIENFKKDFAEIADKFKVMYGHFNPEKTRPDLDINNGDCGVFALTVGAVLQNKGYSIQYVDNLNHGFIRLYDVDEDLCFDSNNYEGCSTADMNERWSSDEINPLDYNGMCDAFVPYDVKGAYMIKTILDHYSVPLPEYIQNVLKEELEYEITEYVEKYQAFMARSIEELNAA</sequence>
<name>A0A289YZ97_9CAUD</name>
<evidence type="ECO:0000313" key="2">
    <source>
        <dbReference type="Proteomes" id="UP000223363"/>
    </source>
</evidence>
<proteinExistence type="predicted"/>